<dbReference type="PROSITE" id="PS51257">
    <property type="entry name" value="PROKAR_LIPOPROTEIN"/>
    <property type="match status" value="1"/>
</dbReference>
<organism evidence="2 3">
    <name type="scientific">Sphingomonas paeninsulae</name>
    <dbReference type="NCBI Taxonomy" id="2319844"/>
    <lineage>
        <taxon>Bacteria</taxon>
        <taxon>Pseudomonadati</taxon>
        <taxon>Pseudomonadota</taxon>
        <taxon>Alphaproteobacteria</taxon>
        <taxon>Sphingomonadales</taxon>
        <taxon>Sphingomonadaceae</taxon>
        <taxon>Sphingomonas</taxon>
    </lineage>
</organism>
<keyword evidence="3" id="KW-1185">Reference proteome</keyword>
<dbReference type="RefSeq" id="WP_121153167.1">
    <property type="nucleotide sequence ID" value="NZ_CP032829.1"/>
</dbReference>
<feature type="signal peptide" evidence="1">
    <location>
        <begin position="1"/>
        <end position="17"/>
    </location>
</feature>
<dbReference type="Proteomes" id="UP000276254">
    <property type="component" value="Chromosome"/>
</dbReference>
<sequence>MKKLIVLSAVLALSACATPESRIRTGLISAGLSAPVASCMAERLVDRLSLLQLRRLLSITTLRDQRIGELTTAQFLHRTRALGDPEILGVVSIAALRCAISS</sequence>
<dbReference type="AlphaFoldDB" id="A0A494TGV2"/>
<feature type="chain" id="PRO_5019809340" description="Lipoprotein" evidence="1">
    <location>
        <begin position="18"/>
        <end position="102"/>
    </location>
</feature>
<dbReference type="KEGG" id="spha:D3Y57_11880"/>
<reference evidence="2 3" key="1">
    <citation type="submission" date="2018-09" db="EMBL/GenBank/DDBJ databases">
        <title>Sphingomonas peninsula sp. nov., isolated from fildes peninsula, Antarctic soil.</title>
        <authorList>
            <person name="Yingchao G."/>
        </authorList>
    </citation>
    <scope>NUCLEOTIDE SEQUENCE [LARGE SCALE GENOMIC DNA]</scope>
    <source>
        <strain evidence="2 3">YZ-8</strain>
    </source>
</reference>
<keyword evidence="1" id="KW-0732">Signal</keyword>
<evidence type="ECO:0008006" key="4">
    <source>
        <dbReference type="Google" id="ProtNLM"/>
    </source>
</evidence>
<proteinExistence type="predicted"/>
<name>A0A494TGV2_SPHPE</name>
<evidence type="ECO:0000313" key="3">
    <source>
        <dbReference type="Proteomes" id="UP000276254"/>
    </source>
</evidence>
<protein>
    <recommendedName>
        <fullName evidence="4">Lipoprotein</fullName>
    </recommendedName>
</protein>
<evidence type="ECO:0000313" key="2">
    <source>
        <dbReference type="EMBL" id="AYJ86542.1"/>
    </source>
</evidence>
<dbReference type="EMBL" id="CP032829">
    <property type="protein sequence ID" value="AYJ86542.1"/>
    <property type="molecule type" value="Genomic_DNA"/>
</dbReference>
<evidence type="ECO:0000256" key="1">
    <source>
        <dbReference type="SAM" id="SignalP"/>
    </source>
</evidence>
<dbReference type="OrthoDB" id="7409816at2"/>
<gene>
    <name evidence="2" type="ORF">D3Y57_11880</name>
</gene>
<accession>A0A494TGV2</accession>